<keyword evidence="3" id="KW-1185">Reference proteome</keyword>
<dbReference type="AlphaFoldDB" id="A0A8J3AQD6"/>
<feature type="region of interest" description="Disordered" evidence="1">
    <location>
        <begin position="385"/>
        <end position="404"/>
    </location>
</feature>
<evidence type="ECO:0000313" key="2">
    <source>
        <dbReference type="EMBL" id="GGI18085.1"/>
    </source>
</evidence>
<sequence length="426" mass="49379">MGLIEKILGKKNYTSNLAHFNLLNDDGEGFFTLGDKLFKSDVIRACIRPKARAIGKLTAKHIRENIKECKVNPDPWIISVLEEPNQFMTGQMLQEKLAIQLELNNNAFAYIKRNEYGYPSEIFPIPCTKIEVLENKQGVIFLKFTFKTGRVITLPYDDIIHLRQDFNDHDLFGDPPYDALLPLLDLVDTIDDTVVQKTNGNHLIKWLLNFKEVLDQSEMEKNATEFVNNYMKITGAGVKVGISEPSYELEQVKSDSYVPESQRSLDAIRRIYNFFNTNEKIVQGSYNENEWNTYYESVIDPLAIQMSNEFTRKIFSSRERSSGNRIIFETSNLQFASIATKLSLSVMVDRGSLTPNEWRSIMAFGPIMRGNTPIRSTTLVPIDEKEKDREWELEREREKKREEEMKKCIEEVKSKEKEKEKKPDEK</sequence>
<dbReference type="Pfam" id="PF04860">
    <property type="entry name" value="Phage_portal"/>
    <property type="match status" value="1"/>
</dbReference>
<dbReference type="EMBL" id="BMHB01000005">
    <property type="protein sequence ID" value="GGI18085.1"/>
    <property type="molecule type" value="Genomic_DNA"/>
</dbReference>
<evidence type="ECO:0008006" key="4">
    <source>
        <dbReference type="Google" id="ProtNLM"/>
    </source>
</evidence>
<comment type="caution">
    <text evidence="2">The sequence shown here is derived from an EMBL/GenBank/DDBJ whole genome shotgun (WGS) entry which is preliminary data.</text>
</comment>
<dbReference type="Proteomes" id="UP000626244">
    <property type="component" value="Unassembled WGS sequence"/>
</dbReference>
<reference evidence="3" key="1">
    <citation type="journal article" date="2019" name="Int. J. Syst. Evol. Microbiol.">
        <title>The Global Catalogue of Microorganisms (GCM) 10K type strain sequencing project: providing services to taxonomists for standard genome sequencing and annotation.</title>
        <authorList>
            <consortium name="The Broad Institute Genomics Platform"/>
            <consortium name="The Broad Institute Genome Sequencing Center for Infectious Disease"/>
            <person name="Wu L."/>
            <person name="Ma J."/>
        </authorList>
    </citation>
    <scope>NUCLEOTIDE SEQUENCE [LARGE SCALE GENOMIC DNA]</scope>
    <source>
        <strain evidence="3">CGMCC 1.14993</strain>
    </source>
</reference>
<proteinExistence type="predicted"/>
<protein>
    <recommendedName>
        <fullName evidence="4">Phage portal protein</fullName>
    </recommendedName>
</protein>
<organism evidence="2 3">
    <name type="scientific">Gottfriedia solisilvae</name>
    <dbReference type="NCBI Taxonomy" id="1516104"/>
    <lineage>
        <taxon>Bacteria</taxon>
        <taxon>Bacillati</taxon>
        <taxon>Bacillota</taxon>
        <taxon>Bacilli</taxon>
        <taxon>Bacillales</taxon>
        <taxon>Bacillaceae</taxon>
        <taxon>Gottfriedia</taxon>
    </lineage>
</organism>
<dbReference type="RefSeq" id="WP_088003861.1">
    <property type="nucleotide sequence ID" value="NZ_BMHB01000005.1"/>
</dbReference>
<evidence type="ECO:0000313" key="3">
    <source>
        <dbReference type="Proteomes" id="UP000626244"/>
    </source>
</evidence>
<name>A0A8J3AQD6_9BACI</name>
<accession>A0A8J3AQD6</accession>
<evidence type="ECO:0000256" key="1">
    <source>
        <dbReference type="SAM" id="MobiDB-lite"/>
    </source>
</evidence>
<dbReference type="InterPro" id="IPR006944">
    <property type="entry name" value="Phage/GTA_portal"/>
</dbReference>
<gene>
    <name evidence="2" type="ORF">GCM10007380_41160</name>
</gene>